<dbReference type="GO" id="GO:0008270">
    <property type="term" value="F:zinc ion binding"/>
    <property type="evidence" value="ECO:0007669"/>
    <property type="project" value="UniProtKB-KW"/>
</dbReference>
<keyword evidence="13" id="KW-0539">Nucleus</keyword>
<evidence type="ECO:0000256" key="15">
    <source>
        <dbReference type="ARBA" id="ARBA00035390"/>
    </source>
</evidence>
<dbReference type="CDD" id="cd16536">
    <property type="entry name" value="RING-HC_RNF10"/>
    <property type="match status" value="1"/>
</dbReference>
<reference evidence="19" key="1">
    <citation type="submission" date="2023-07" db="EMBL/GenBank/DDBJ databases">
        <title>Chromosome-level genome assembly of Artemia franciscana.</title>
        <authorList>
            <person name="Jo E."/>
        </authorList>
    </citation>
    <scope>NUCLEOTIDE SEQUENCE</scope>
    <source>
        <tissue evidence="19">Whole body</tissue>
    </source>
</reference>
<comment type="subcellular location">
    <subcellularLocation>
        <location evidence="3">Cytoplasm</location>
    </subcellularLocation>
    <subcellularLocation>
        <location evidence="2">Nucleus</location>
    </subcellularLocation>
</comment>
<feature type="compositionally biased region" description="Polar residues" evidence="17">
    <location>
        <begin position="21"/>
        <end position="46"/>
    </location>
</feature>
<protein>
    <recommendedName>
        <fullName evidence="14">E3 ubiquitin-protein ligase RNF10</fullName>
        <ecNumber evidence="6">2.3.2.27</ecNumber>
    </recommendedName>
    <alternativeName>
        <fullName evidence="15">RING finger protein 10</fullName>
    </alternativeName>
</protein>
<feature type="region of interest" description="Disordered" evidence="17">
    <location>
        <begin position="619"/>
        <end position="686"/>
    </location>
</feature>
<keyword evidence="8" id="KW-0808">Transferase</keyword>
<dbReference type="PROSITE" id="PS50089">
    <property type="entry name" value="ZF_RING_2"/>
    <property type="match status" value="1"/>
</dbReference>
<dbReference type="InterPro" id="IPR001841">
    <property type="entry name" value="Znf_RING"/>
</dbReference>
<evidence type="ECO:0000256" key="10">
    <source>
        <dbReference type="ARBA" id="ARBA00022771"/>
    </source>
</evidence>
<feature type="region of interest" description="Disordered" evidence="17">
    <location>
        <begin position="1"/>
        <end position="92"/>
    </location>
</feature>
<comment type="caution">
    <text evidence="19">The sequence shown here is derived from an EMBL/GenBank/DDBJ whole genome shotgun (WGS) entry which is preliminary data.</text>
</comment>
<evidence type="ECO:0000256" key="2">
    <source>
        <dbReference type="ARBA" id="ARBA00004123"/>
    </source>
</evidence>
<evidence type="ECO:0000256" key="1">
    <source>
        <dbReference type="ARBA" id="ARBA00000900"/>
    </source>
</evidence>
<evidence type="ECO:0000256" key="13">
    <source>
        <dbReference type="ARBA" id="ARBA00023242"/>
    </source>
</evidence>
<evidence type="ECO:0000256" key="9">
    <source>
        <dbReference type="ARBA" id="ARBA00022723"/>
    </source>
</evidence>
<evidence type="ECO:0000256" key="16">
    <source>
        <dbReference type="PROSITE-ProRule" id="PRU00175"/>
    </source>
</evidence>
<dbReference type="GO" id="GO:0045944">
    <property type="term" value="P:positive regulation of transcription by RNA polymerase II"/>
    <property type="evidence" value="ECO:0007669"/>
    <property type="project" value="TreeGrafter"/>
</dbReference>
<dbReference type="InterPro" id="IPR013083">
    <property type="entry name" value="Znf_RING/FYVE/PHD"/>
</dbReference>
<dbReference type="SUPFAM" id="SSF57850">
    <property type="entry name" value="RING/U-box"/>
    <property type="match status" value="1"/>
</dbReference>
<keyword evidence="20" id="KW-1185">Reference proteome</keyword>
<dbReference type="Gene3D" id="3.30.40.10">
    <property type="entry name" value="Zinc/RING finger domain, C3HC4 (zinc finger)"/>
    <property type="match status" value="1"/>
</dbReference>
<proteinExistence type="inferred from homology"/>
<evidence type="ECO:0000256" key="4">
    <source>
        <dbReference type="ARBA" id="ARBA00004906"/>
    </source>
</evidence>
<dbReference type="Pfam" id="PF00097">
    <property type="entry name" value="zf-C3HC4"/>
    <property type="match status" value="1"/>
</dbReference>
<feature type="region of interest" description="Disordered" evidence="17">
    <location>
        <begin position="396"/>
        <end position="444"/>
    </location>
</feature>
<dbReference type="EMBL" id="JAVRJZ010000016">
    <property type="protein sequence ID" value="KAK2711016.1"/>
    <property type="molecule type" value="Genomic_DNA"/>
</dbReference>
<evidence type="ECO:0000313" key="20">
    <source>
        <dbReference type="Proteomes" id="UP001187531"/>
    </source>
</evidence>
<dbReference type="GO" id="GO:0005634">
    <property type="term" value="C:nucleus"/>
    <property type="evidence" value="ECO:0007669"/>
    <property type="project" value="UniProtKB-SubCell"/>
</dbReference>
<dbReference type="GO" id="GO:0005737">
    <property type="term" value="C:cytoplasm"/>
    <property type="evidence" value="ECO:0007669"/>
    <property type="project" value="UniProtKB-SubCell"/>
</dbReference>
<accession>A0AA88HSE8</accession>
<evidence type="ECO:0000256" key="12">
    <source>
        <dbReference type="ARBA" id="ARBA00022833"/>
    </source>
</evidence>
<feature type="compositionally biased region" description="Basic and acidic residues" evidence="17">
    <location>
        <begin position="430"/>
        <end position="442"/>
    </location>
</feature>
<dbReference type="FunFam" id="3.30.40.10:FF:000112">
    <property type="entry name" value="RING finger protein 10"/>
    <property type="match status" value="1"/>
</dbReference>
<keyword evidence="11" id="KW-0833">Ubl conjugation pathway</keyword>
<evidence type="ECO:0000256" key="7">
    <source>
        <dbReference type="ARBA" id="ARBA00022490"/>
    </source>
</evidence>
<gene>
    <name evidence="19" type="ORF">QYM36_012250</name>
</gene>
<evidence type="ECO:0000259" key="18">
    <source>
        <dbReference type="PROSITE" id="PS50089"/>
    </source>
</evidence>
<dbReference type="InterPro" id="IPR018957">
    <property type="entry name" value="Znf_C3HC4_RING-type"/>
</dbReference>
<keyword evidence="9" id="KW-0479">Metal-binding</keyword>
<evidence type="ECO:0000256" key="3">
    <source>
        <dbReference type="ARBA" id="ARBA00004496"/>
    </source>
</evidence>
<organism evidence="19 20">
    <name type="scientific">Artemia franciscana</name>
    <name type="common">Brine shrimp</name>
    <name type="synonym">Artemia sanfranciscana</name>
    <dbReference type="NCBI Taxonomy" id="6661"/>
    <lineage>
        <taxon>Eukaryota</taxon>
        <taxon>Metazoa</taxon>
        <taxon>Ecdysozoa</taxon>
        <taxon>Arthropoda</taxon>
        <taxon>Crustacea</taxon>
        <taxon>Branchiopoda</taxon>
        <taxon>Anostraca</taxon>
        <taxon>Artemiidae</taxon>
        <taxon>Artemia</taxon>
    </lineage>
</organism>
<feature type="compositionally biased region" description="Low complexity" evidence="17">
    <location>
        <begin position="10"/>
        <end position="20"/>
    </location>
</feature>
<comment type="pathway">
    <text evidence="4">Protein modification; protein ubiquitination.</text>
</comment>
<sequence length="733" mass="82993">MQPESMEPHQSIQSRQSSSQTDTSLVRSSCFPLQNSTGFVAQQQSVAGKGNSQGGRRRGDFSKPSLRGPPQKYSRSKKDGKPKGQAAPGRSVQVYHEVAQDREVELELSLARGRKVSLNHLLNFTFQSRGDQVPSRGRNRFPIQSSHHYIKPAKYNKDQFLQANCQFIVKHEADYSVYLADPDLLVDWTLIEQIRLRGPEVGSCPICLHPPIAAKMTRCGHIYCWPCVLHYLALSDRAWRGCPVCADPIYRKDLKSVISIPQCQYKIGEQIEFRLMCREKESLMPHFVSQPPAEELGQMSNERGQKLVLATPQEVAEFILRREKVELETQYECDKDEPEACFILEALTLLRDRENQQTSSYEDGDPSAEISLQDIGKLELDDSLLAEEQGLDELNDRMRYTSVSSDPSGDLSKDEISGTGTVSSIGPEDLEFHETEIPKSNESEISITPKRDVHYFYQAVDGQHIYLHSVNAQMLIHEYGSLEKAPRILHGRIIERDTMNMTHELKNRLRYLRHLPVTTIFEVIEIDLGVPVISKATFDRFRDRLAEREHRRRRKDREEKRRERRIQIEEEAKLGRYPKLNVKIDSSLHFPYCSRDDYQPGDEPGPSLVPECQQEIEVSSAHESVWGGASSSSGPSFAQTLREGKLKPSPSWPVVQRSVTTPQPRSKAWESEDEEPPGFGIEYQPPEAMSLSAALSAALDKAVLEGSKGPAESSSTSRKKKNKSKKLLFSTGF</sequence>
<dbReference type="AlphaFoldDB" id="A0AA88HSE8"/>
<feature type="compositionally biased region" description="Low complexity" evidence="17">
    <location>
        <begin position="624"/>
        <end position="636"/>
    </location>
</feature>
<dbReference type="Proteomes" id="UP001187531">
    <property type="component" value="Unassembled WGS sequence"/>
</dbReference>
<dbReference type="PROSITE" id="PS00518">
    <property type="entry name" value="ZF_RING_1"/>
    <property type="match status" value="1"/>
</dbReference>
<feature type="compositionally biased region" description="Basic residues" evidence="17">
    <location>
        <begin position="717"/>
        <end position="726"/>
    </location>
</feature>
<evidence type="ECO:0000256" key="14">
    <source>
        <dbReference type="ARBA" id="ARBA00035131"/>
    </source>
</evidence>
<dbReference type="GO" id="GO:0061630">
    <property type="term" value="F:ubiquitin protein ligase activity"/>
    <property type="evidence" value="ECO:0007669"/>
    <property type="project" value="UniProtKB-EC"/>
</dbReference>
<dbReference type="EMBL" id="JAVRJZ010000016">
    <property type="protein sequence ID" value="KAK2711015.1"/>
    <property type="molecule type" value="Genomic_DNA"/>
</dbReference>
<evidence type="ECO:0000256" key="5">
    <source>
        <dbReference type="ARBA" id="ARBA00008117"/>
    </source>
</evidence>
<evidence type="ECO:0000256" key="6">
    <source>
        <dbReference type="ARBA" id="ARBA00012483"/>
    </source>
</evidence>
<evidence type="ECO:0000256" key="11">
    <source>
        <dbReference type="ARBA" id="ARBA00022786"/>
    </source>
</evidence>
<keyword evidence="12" id="KW-0862">Zinc</keyword>
<feature type="domain" description="RING-type" evidence="18">
    <location>
        <begin position="204"/>
        <end position="245"/>
    </location>
</feature>
<keyword evidence="7" id="KW-0963">Cytoplasm</keyword>
<evidence type="ECO:0000256" key="8">
    <source>
        <dbReference type="ARBA" id="ARBA00022679"/>
    </source>
</evidence>
<keyword evidence="10 16" id="KW-0863">Zinc-finger</keyword>
<dbReference type="GO" id="GO:0000976">
    <property type="term" value="F:transcription cis-regulatory region binding"/>
    <property type="evidence" value="ECO:0007669"/>
    <property type="project" value="TreeGrafter"/>
</dbReference>
<name>A0AA88HSE8_ARTSF</name>
<comment type="catalytic activity">
    <reaction evidence="1">
        <text>S-ubiquitinyl-[E2 ubiquitin-conjugating enzyme]-L-cysteine + [acceptor protein]-L-lysine = [E2 ubiquitin-conjugating enzyme]-L-cysteine + N(6)-ubiquitinyl-[acceptor protein]-L-lysine.</text>
        <dbReference type="EC" id="2.3.2.27"/>
    </reaction>
</comment>
<comment type="similarity">
    <text evidence="5">Belongs to the RNF10 family.</text>
</comment>
<evidence type="ECO:0000313" key="19">
    <source>
        <dbReference type="EMBL" id="KAK2711016.1"/>
    </source>
</evidence>
<dbReference type="SMART" id="SM00184">
    <property type="entry name" value="RING"/>
    <property type="match status" value="1"/>
</dbReference>
<dbReference type="InterPro" id="IPR017907">
    <property type="entry name" value="Znf_RING_CS"/>
</dbReference>
<dbReference type="InterPro" id="IPR039739">
    <property type="entry name" value="MAG2/RNF10"/>
</dbReference>
<dbReference type="PANTHER" id="PTHR12983:SF9">
    <property type="entry name" value="E3 UBIQUITIN-PROTEIN LIGASE RNF10"/>
    <property type="match status" value="1"/>
</dbReference>
<evidence type="ECO:0000256" key="17">
    <source>
        <dbReference type="SAM" id="MobiDB-lite"/>
    </source>
</evidence>
<dbReference type="EC" id="2.3.2.27" evidence="6"/>
<feature type="region of interest" description="Disordered" evidence="17">
    <location>
        <begin position="704"/>
        <end position="733"/>
    </location>
</feature>
<dbReference type="PANTHER" id="PTHR12983">
    <property type="entry name" value="RING FINGER 10 FAMILY MEMBER"/>
    <property type="match status" value="1"/>
</dbReference>